<dbReference type="InterPro" id="IPR054566">
    <property type="entry name" value="ManC/GMP-like_b-helix"/>
</dbReference>
<dbReference type="InterPro" id="IPR029044">
    <property type="entry name" value="Nucleotide-diphossugar_trans"/>
</dbReference>
<dbReference type="RefSeq" id="WP_055743011.1">
    <property type="nucleotide sequence ID" value="NZ_LJJB01000007.1"/>
</dbReference>
<evidence type="ECO:0000259" key="2">
    <source>
        <dbReference type="Pfam" id="PF01050"/>
    </source>
</evidence>
<keyword evidence="4" id="KW-0808">Transferase</keyword>
<dbReference type="InterPro" id="IPR011051">
    <property type="entry name" value="RmlC_Cupin_sf"/>
</dbReference>
<organism evidence="4 5">
    <name type="scientific">Brevibacillus choshinensis</name>
    <dbReference type="NCBI Taxonomy" id="54911"/>
    <lineage>
        <taxon>Bacteria</taxon>
        <taxon>Bacillati</taxon>
        <taxon>Bacillota</taxon>
        <taxon>Bacilli</taxon>
        <taxon>Bacillales</taxon>
        <taxon>Paenibacillaceae</taxon>
        <taxon>Brevibacillus</taxon>
    </lineage>
</organism>
<dbReference type="Pfam" id="PF00483">
    <property type="entry name" value="NTP_transferase"/>
    <property type="match status" value="1"/>
</dbReference>
<gene>
    <name evidence="4" type="ORF">AN963_02660</name>
</gene>
<sequence>MKLVLLSGGSGKRLWPLSNDVRSKQFLKMLHAPNGERESMVQRIWRQLDANQLTDDVFISTTNSQGDLIQSQLGTNVRMIIEAESRDTFPSIALAATYLYSKIGAELSEVITVMPVDPYVEEAFFTKIKQLEDAINQSGSDLALIGVTPTYPSTKYGYIIPLKEEGQKQSHTYQKVHSFKEKPSVEQAQKLLEHNALWNCGVFAFRLGYLIDLLEEKGLPSHYDKLTEQYGNLPKISFDYEVVEKAGHVVVIPYERDWKDLGTWNTLTEEMDVNLIGRGFLGEDCANTHVINELDLPVAVIGVSDMVIAVSPDGILVSDKAKSHLVKNLMKDMDQRPMYEERRWGWYHVLNFQKMYEKEEVLTKKLHIHAGKNLSYQYHRKRSEVWVIVAGEGEFVLNDRLSLVGPGDVLQIPVGAKHGIKAIKDIEIIEVQMGSELQEEDIIRLFMSWDEMKAFLNRNDKGGSL</sequence>
<comment type="caution">
    <text evidence="4">The sequence shown here is derived from an EMBL/GenBank/DDBJ whole genome shotgun (WGS) entry which is preliminary data.</text>
</comment>
<dbReference type="SUPFAM" id="SSF53448">
    <property type="entry name" value="Nucleotide-diphospho-sugar transferases"/>
    <property type="match status" value="1"/>
</dbReference>
<evidence type="ECO:0000259" key="1">
    <source>
        <dbReference type="Pfam" id="PF00483"/>
    </source>
</evidence>
<dbReference type="InterPro" id="IPR001538">
    <property type="entry name" value="Man6P_isomerase-2_C"/>
</dbReference>
<dbReference type="Proteomes" id="UP000051063">
    <property type="component" value="Unassembled WGS sequence"/>
</dbReference>
<keyword evidence="5" id="KW-1185">Reference proteome</keyword>
<dbReference type="PANTHER" id="PTHR46390">
    <property type="entry name" value="MANNOSE-1-PHOSPHATE GUANYLYLTRANSFERASE"/>
    <property type="match status" value="1"/>
</dbReference>
<evidence type="ECO:0000313" key="5">
    <source>
        <dbReference type="Proteomes" id="UP000051063"/>
    </source>
</evidence>
<dbReference type="GO" id="GO:0016779">
    <property type="term" value="F:nucleotidyltransferase activity"/>
    <property type="evidence" value="ECO:0007669"/>
    <property type="project" value="UniProtKB-KW"/>
</dbReference>
<dbReference type="InterPro" id="IPR014710">
    <property type="entry name" value="RmlC-like_jellyroll"/>
</dbReference>
<protein>
    <submittedName>
        <fullName evidence="4">Mannose-1-phosphate guanylyltransferase</fullName>
    </submittedName>
</protein>
<dbReference type="Gene3D" id="3.90.550.10">
    <property type="entry name" value="Spore Coat Polysaccharide Biosynthesis Protein SpsA, Chain A"/>
    <property type="match status" value="1"/>
</dbReference>
<dbReference type="SUPFAM" id="SSF51182">
    <property type="entry name" value="RmlC-like cupins"/>
    <property type="match status" value="1"/>
</dbReference>
<feature type="domain" description="MannoseP isomerase/GMP-like beta-helix" evidence="3">
    <location>
        <begin position="292"/>
        <end position="331"/>
    </location>
</feature>
<dbReference type="PANTHER" id="PTHR46390:SF1">
    <property type="entry name" value="MANNOSE-1-PHOSPHATE GUANYLYLTRANSFERASE"/>
    <property type="match status" value="1"/>
</dbReference>
<dbReference type="Pfam" id="PF22640">
    <property type="entry name" value="ManC_GMP_beta-helix"/>
    <property type="match status" value="1"/>
</dbReference>
<name>A0ABR5NBG3_BRECH</name>
<accession>A0ABR5NBG3</accession>
<proteinExistence type="predicted"/>
<evidence type="ECO:0000259" key="3">
    <source>
        <dbReference type="Pfam" id="PF22640"/>
    </source>
</evidence>
<evidence type="ECO:0000313" key="4">
    <source>
        <dbReference type="EMBL" id="KQL48719.1"/>
    </source>
</evidence>
<feature type="domain" description="Nucleotidyl transferase" evidence="1">
    <location>
        <begin position="4"/>
        <end position="270"/>
    </location>
</feature>
<dbReference type="EMBL" id="LJJB01000007">
    <property type="protein sequence ID" value="KQL48719.1"/>
    <property type="molecule type" value="Genomic_DNA"/>
</dbReference>
<reference evidence="4 5" key="1">
    <citation type="submission" date="2015-09" db="EMBL/GenBank/DDBJ databases">
        <title>Genome sequencing project for genomic taxonomy and phylogenomics of Bacillus-like bacteria.</title>
        <authorList>
            <person name="Liu B."/>
            <person name="Wang J."/>
            <person name="Zhu Y."/>
            <person name="Liu G."/>
            <person name="Chen Q."/>
            <person name="Chen Z."/>
            <person name="Lan J."/>
            <person name="Che J."/>
            <person name="Ge C."/>
            <person name="Shi H."/>
            <person name="Pan Z."/>
            <person name="Liu X."/>
        </authorList>
    </citation>
    <scope>NUCLEOTIDE SEQUENCE [LARGE SCALE GENOMIC DNA]</scope>
    <source>
        <strain evidence="4 5">DSM 8552</strain>
    </source>
</reference>
<dbReference type="InterPro" id="IPR051161">
    <property type="entry name" value="Mannose-6P_isomerase_type2"/>
</dbReference>
<feature type="domain" description="Mannose-6-phosphate isomerase type II C-terminal" evidence="2">
    <location>
        <begin position="342"/>
        <end position="445"/>
    </location>
</feature>
<dbReference type="Pfam" id="PF01050">
    <property type="entry name" value="MannoseP_isomer"/>
    <property type="match status" value="1"/>
</dbReference>
<keyword evidence="4" id="KW-0548">Nucleotidyltransferase</keyword>
<dbReference type="CDD" id="cd02213">
    <property type="entry name" value="cupin_PMI_typeII_C"/>
    <property type="match status" value="1"/>
</dbReference>
<dbReference type="InterPro" id="IPR005835">
    <property type="entry name" value="NTP_transferase_dom"/>
</dbReference>
<dbReference type="Gene3D" id="2.60.120.10">
    <property type="entry name" value="Jelly Rolls"/>
    <property type="match status" value="1"/>
</dbReference>